<sequence>MPAILQSYQKREPIKKSALPTPRQITIVEDSGKMSEMIQLSVYQAMIDQSKIGRRGKNAAHPAYFRDDLGSPIPLPAGRVSPALGPAFAIAAAGELPLADILIRLPTLADFDRTCASCPAFRRVITGHSSLRRLHALQPPSILGTRTFFGFHPAEAPNPSAPAGPFWMVRDSGWCGSRSSPNRDSGCCGSFSCFLDGAGVSHVSTVRRTSDPRLMLTPSPASTSQTSSSTPSRAAAPPGGPRGDHATAPARGVLLVPDRRPLSASSATDFDGWRKIAALLEIATRGSSGHGGGKKKATDRILPIR</sequence>
<keyword evidence="3" id="KW-1185">Reference proteome</keyword>
<feature type="region of interest" description="Disordered" evidence="1">
    <location>
        <begin position="285"/>
        <end position="305"/>
    </location>
</feature>
<evidence type="ECO:0008006" key="4">
    <source>
        <dbReference type="Google" id="ProtNLM"/>
    </source>
</evidence>
<dbReference type="PANTHER" id="PTHR31264">
    <property type="entry name" value="OS07G0554500 PROTEIN-RELATED"/>
    <property type="match status" value="1"/>
</dbReference>
<evidence type="ECO:0000313" key="2">
    <source>
        <dbReference type="EMBL" id="TKV99396.1"/>
    </source>
</evidence>
<gene>
    <name evidence="2" type="ORF">SEVIR_8G040700v2</name>
</gene>
<dbReference type="AlphaFoldDB" id="A0A4U6TPF3"/>
<reference evidence="2" key="1">
    <citation type="submission" date="2019-03" db="EMBL/GenBank/DDBJ databases">
        <title>WGS assembly of Setaria viridis.</title>
        <authorList>
            <person name="Huang P."/>
            <person name="Jenkins J."/>
            <person name="Grimwood J."/>
            <person name="Barry K."/>
            <person name="Healey A."/>
            <person name="Mamidi S."/>
            <person name="Sreedasyam A."/>
            <person name="Shu S."/>
            <person name="Feldman M."/>
            <person name="Wu J."/>
            <person name="Yu Y."/>
            <person name="Chen C."/>
            <person name="Johnson J."/>
            <person name="Rokhsar D."/>
            <person name="Baxter I."/>
            <person name="Schmutz J."/>
            <person name="Brutnell T."/>
            <person name="Kellogg E."/>
        </authorList>
    </citation>
    <scope>NUCLEOTIDE SEQUENCE [LARGE SCALE GENOMIC DNA]</scope>
</reference>
<dbReference type="Proteomes" id="UP000298652">
    <property type="component" value="Chromosome 8"/>
</dbReference>
<dbReference type="PANTHER" id="PTHR31264:SF29">
    <property type="entry name" value="OS07G0554500 PROTEIN"/>
    <property type="match status" value="1"/>
</dbReference>
<dbReference type="EMBL" id="CM016559">
    <property type="protein sequence ID" value="TKV99396.1"/>
    <property type="molecule type" value="Genomic_DNA"/>
</dbReference>
<protein>
    <recommendedName>
        <fullName evidence="4">F-box domain-containing protein</fullName>
    </recommendedName>
</protein>
<proteinExistence type="predicted"/>
<evidence type="ECO:0000256" key="1">
    <source>
        <dbReference type="SAM" id="MobiDB-lite"/>
    </source>
</evidence>
<feature type="compositionally biased region" description="Low complexity" evidence="1">
    <location>
        <begin position="217"/>
        <end position="237"/>
    </location>
</feature>
<dbReference type="Gramene" id="TKV99396">
    <property type="protein sequence ID" value="TKV99396"/>
    <property type="gene ID" value="SEVIR_8G040700v2"/>
</dbReference>
<name>A0A4U6TPF3_SETVI</name>
<feature type="region of interest" description="Disordered" evidence="1">
    <location>
        <begin position="209"/>
        <end position="248"/>
    </location>
</feature>
<accession>A0A4U6TPF3</accession>
<organism evidence="2 3">
    <name type="scientific">Setaria viridis</name>
    <name type="common">Green bristlegrass</name>
    <name type="synonym">Setaria italica subsp. viridis</name>
    <dbReference type="NCBI Taxonomy" id="4556"/>
    <lineage>
        <taxon>Eukaryota</taxon>
        <taxon>Viridiplantae</taxon>
        <taxon>Streptophyta</taxon>
        <taxon>Embryophyta</taxon>
        <taxon>Tracheophyta</taxon>
        <taxon>Spermatophyta</taxon>
        <taxon>Magnoliopsida</taxon>
        <taxon>Liliopsida</taxon>
        <taxon>Poales</taxon>
        <taxon>Poaceae</taxon>
        <taxon>PACMAD clade</taxon>
        <taxon>Panicoideae</taxon>
        <taxon>Panicodae</taxon>
        <taxon>Paniceae</taxon>
        <taxon>Cenchrinae</taxon>
        <taxon>Setaria</taxon>
    </lineage>
</organism>
<evidence type="ECO:0000313" key="3">
    <source>
        <dbReference type="Proteomes" id="UP000298652"/>
    </source>
</evidence>